<feature type="region of interest" description="Disordered" evidence="1">
    <location>
        <begin position="181"/>
        <end position="231"/>
    </location>
</feature>
<evidence type="ECO:0000313" key="4">
    <source>
        <dbReference type="Proteomes" id="UP000538929"/>
    </source>
</evidence>
<dbReference type="SMART" id="SM00228">
    <property type="entry name" value="PDZ"/>
    <property type="match status" value="1"/>
</dbReference>
<keyword evidence="4" id="KW-1185">Reference proteome</keyword>
<accession>A0A7W3Y1J2</accession>
<dbReference type="RefSeq" id="WP_182605994.1">
    <property type="nucleotide sequence ID" value="NZ_VKHT01000223.1"/>
</dbReference>
<dbReference type="InterPro" id="IPR001478">
    <property type="entry name" value="PDZ"/>
</dbReference>
<gene>
    <name evidence="3" type="ORF">FNQ90_09650</name>
</gene>
<reference evidence="4" key="1">
    <citation type="submission" date="2019-10" db="EMBL/GenBank/DDBJ databases">
        <title>Streptomyces sp. nov., a novel actinobacterium isolated from alkaline environment.</title>
        <authorList>
            <person name="Golinska P."/>
        </authorList>
    </citation>
    <scope>NUCLEOTIDE SEQUENCE [LARGE SCALE GENOMIC DNA]</scope>
    <source>
        <strain evidence="4">DSM 42118</strain>
    </source>
</reference>
<dbReference type="InterPro" id="IPR027065">
    <property type="entry name" value="Lon_Prtase"/>
</dbReference>
<dbReference type="SUPFAM" id="SSF54211">
    <property type="entry name" value="Ribosomal protein S5 domain 2-like"/>
    <property type="match status" value="1"/>
</dbReference>
<evidence type="ECO:0000259" key="2">
    <source>
        <dbReference type="PROSITE" id="PS50106"/>
    </source>
</evidence>
<dbReference type="InterPro" id="IPR008269">
    <property type="entry name" value="Lon_proteolytic"/>
</dbReference>
<organism evidence="3 4">
    <name type="scientific">Streptomyces alkaliphilus</name>
    <dbReference type="NCBI Taxonomy" id="1472722"/>
    <lineage>
        <taxon>Bacteria</taxon>
        <taxon>Bacillati</taxon>
        <taxon>Actinomycetota</taxon>
        <taxon>Actinomycetes</taxon>
        <taxon>Kitasatosporales</taxon>
        <taxon>Streptomycetaceae</taxon>
        <taxon>Streptomyces</taxon>
    </lineage>
</organism>
<dbReference type="GO" id="GO:0004252">
    <property type="term" value="F:serine-type endopeptidase activity"/>
    <property type="evidence" value="ECO:0007669"/>
    <property type="project" value="InterPro"/>
</dbReference>
<dbReference type="PANTHER" id="PTHR10046">
    <property type="entry name" value="ATP DEPENDENT LON PROTEASE FAMILY MEMBER"/>
    <property type="match status" value="1"/>
</dbReference>
<dbReference type="EMBL" id="VKHT01000223">
    <property type="protein sequence ID" value="MBB0244362.1"/>
    <property type="molecule type" value="Genomic_DNA"/>
</dbReference>
<dbReference type="InterPro" id="IPR020568">
    <property type="entry name" value="Ribosomal_Su5_D2-typ_SF"/>
</dbReference>
<proteinExistence type="predicted"/>
<dbReference type="Pfam" id="PF05362">
    <property type="entry name" value="Lon_C"/>
    <property type="match status" value="1"/>
</dbReference>
<evidence type="ECO:0000313" key="3">
    <source>
        <dbReference type="EMBL" id="MBB0244362.1"/>
    </source>
</evidence>
<feature type="domain" description="PDZ" evidence="2">
    <location>
        <begin position="112"/>
        <end position="197"/>
    </location>
</feature>
<dbReference type="GO" id="GO:0006508">
    <property type="term" value="P:proteolysis"/>
    <property type="evidence" value="ECO:0007669"/>
    <property type="project" value="InterPro"/>
</dbReference>
<dbReference type="Proteomes" id="UP000538929">
    <property type="component" value="Unassembled WGS sequence"/>
</dbReference>
<evidence type="ECO:0000256" key="1">
    <source>
        <dbReference type="SAM" id="MobiDB-lite"/>
    </source>
</evidence>
<dbReference type="GO" id="GO:0005524">
    <property type="term" value="F:ATP binding"/>
    <property type="evidence" value="ECO:0007669"/>
    <property type="project" value="InterPro"/>
</dbReference>
<comment type="caution">
    <text evidence="3">The sequence shown here is derived from an EMBL/GenBank/DDBJ whole genome shotgun (WGS) entry which is preliminary data.</text>
</comment>
<dbReference type="SUPFAM" id="SSF50156">
    <property type="entry name" value="PDZ domain-like"/>
    <property type="match status" value="1"/>
</dbReference>
<name>A0A7W3Y1J2_9ACTN</name>
<dbReference type="Gene3D" id="2.30.42.10">
    <property type="match status" value="1"/>
</dbReference>
<dbReference type="Pfam" id="PF13180">
    <property type="entry name" value="PDZ_2"/>
    <property type="match status" value="1"/>
</dbReference>
<dbReference type="PROSITE" id="PS50106">
    <property type="entry name" value="PDZ"/>
    <property type="match status" value="1"/>
</dbReference>
<dbReference type="AlphaFoldDB" id="A0A7W3Y1J2"/>
<dbReference type="GO" id="GO:0030163">
    <property type="term" value="P:protein catabolic process"/>
    <property type="evidence" value="ECO:0007669"/>
    <property type="project" value="InterPro"/>
</dbReference>
<protein>
    <submittedName>
        <fullName evidence="3">PDZ domain-containing protein</fullName>
    </submittedName>
</protein>
<dbReference type="Gene3D" id="3.30.230.10">
    <property type="match status" value="1"/>
</dbReference>
<dbReference type="InterPro" id="IPR036034">
    <property type="entry name" value="PDZ_sf"/>
</dbReference>
<dbReference type="GO" id="GO:0004176">
    <property type="term" value="F:ATP-dependent peptidase activity"/>
    <property type="evidence" value="ECO:0007669"/>
    <property type="project" value="InterPro"/>
</dbReference>
<sequence length="387" mass="39721">MPRRTASLLTSGLLLIGLLFAAVLVRVPYAEMSPGPTVNTLGEHNGSPVLNISGEETYETSGNLNMTTVRVTGVNFRMSLFEAVRGWLAGGSAVVPYETLYPERRTADEVEQINAEEFSRSQETAKVSALRELGYEVGTRTIVSSVVKDGPAEGVLRAGDVIVAVDGEKIGEPSDVAERVTAREPGDPVVFTVDRVPGTRDADDGDDGGDGGPGETDGGAEPPAGGSGDTAEAERLDLTVNSTAAEDDGRPIVGISAGVGYDLPFDIDIELADVGGPSAGLMFALGLVDKLTEEDLTGGEFVAGTGTITAEGRVGPIGGVAMKTIAAREQGASWFLTPAANCAAAAADPPPGLALVEVENLEGALAALEGIRSGVDPESLPLCSRAD</sequence>
<dbReference type="InterPro" id="IPR014721">
    <property type="entry name" value="Ribsml_uS5_D2-typ_fold_subgr"/>
</dbReference>